<gene>
    <name evidence="1" type="ORF">SAE02_21840</name>
</gene>
<organism evidence="1 2">
    <name type="scientific">Skermanella aerolata</name>
    <dbReference type="NCBI Taxonomy" id="393310"/>
    <lineage>
        <taxon>Bacteria</taxon>
        <taxon>Pseudomonadati</taxon>
        <taxon>Pseudomonadota</taxon>
        <taxon>Alphaproteobacteria</taxon>
        <taxon>Rhodospirillales</taxon>
        <taxon>Azospirillaceae</taxon>
        <taxon>Skermanella</taxon>
    </lineage>
</organism>
<evidence type="ECO:0000313" key="1">
    <source>
        <dbReference type="EMBL" id="GEO38036.1"/>
    </source>
</evidence>
<comment type="caution">
    <text evidence="1">The sequence shown here is derived from an EMBL/GenBank/DDBJ whole genome shotgun (WGS) entry which is preliminary data.</text>
</comment>
<protein>
    <submittedName>
        <fullName evidence="1">Uncharacterized protein</fullName>
    </submittedName>
</protein>
<dbReference type="OrthoDB" id="7875868at2"/>
<proteinExistence type="predicted"/>
<reference evidence="1 2" key="1">
    <citation type="submission" date="2019-07" db="EMBL/GenBank/DDBJ databases">
        <title>Whole genome shotgun sequence of Skermanella aerolata NBRC 106429.</title>
        <authorList>
            <person name="Hosoyama A."/>
            <person name="Uohara A."/>
            <person name="Ohji S."/>
            <person name="Ichikawa N."/>
        </authorList>
    </citation>
    <scope>NUCLEOTIDE SEQUENCE [LARGE SCALE GENOMIC DNA]</scope>
    <source>
        <strain evidence="1 2">NBRC 106429</strain>
    </source>
</reference>
<sequence>MVSIFDFQPEHSQSTPANPVRRAGAWWLRLKEAAVERYCDWRFDRDVWKIHAALEQLSDRQLDLIGCRRAWLIEDVHRLVRNHAMVTWSSQSLPSLAWLPPLHETAAEDAFADASRKRAEAA</sequence>
<dbReference type="EMBL" id="BJYZ01000008">
    <property type="protein sequence ID" value="GEO38036.1"/>
    <property type="molecule type" value="Genomic_DNA"/>
</dbReference>
<accession>A0A512DNK5</accession>
<dbReference type="AlphaFoldDB" id="A0A512DNK5"/>
<dbReference type="RefSeq" id="WP_044430877.1">
    <property type="nucleotide sequence ID" value="NZ_BJYZ01000008.1"/>
</dbReference>
<keyword evidence="2" id="KW-1185">Reference proteome</keyword>
<name>A0A512DNK5_9PROT</name>
<evidence type="ECO:0000313" key="2">
    <source>
        <dbReference type="Proteomes" id="UP000321523"/>
    </source>
</evidence>
<dbReference type="Proteomes" id="UP000321523">
    <property type="component" value="Unassembled WGS sequence"/>
</dbReference>